<sequence>MKQILAIALLILCITARKHHKQEGEEPTNPMVQCIQDNCMNEAFGCVFDDACAETMKTCDEEHGEDMKIDTLVECTANNEFASAFATCMQTNCASLEQVMRFFNRRK</sequence>
<dbReference type="AlphaFoldDB" id="A0A8S1MKK1"/>
<feature type="signal peptide" evidence="1">
    <location>
        <begin position="1"/>
        <end position="16"/>
    </location>
</feature>
<evidence type="ECO:0000313" key="2">
    <source>
        <dbReference type="EMBL" id="CAD8081347.1"/>
    </source>
</evidence>
<gene>
    <name evidence="2" type="ORF">PPRIM_AZ9-3.1.T0650175</name>
</gene>
<keyword evidence="3" id="KW-1185">Reference proteome</keyword>
<comment type="caution">
    <text evidence="2">The sequence shown here is derived from an EMBL/GenBank/DDBJ whole genome shotgun (WGS) entry which is preliminary data.</text>
</comment>
<name>A0A8S1MKK1_PARPR</name>
<evidence type="ECO:0000256" key="1">
    <source>
        <dbReference type="SAM" id="SignalP"/>
    </source>
</evidence>
<protein>
    <submittedName>
        <fullName evidence="2">Uncharacterized protein</fullName>
    </submittedName>
</protein>
<proteinExistence type="predicted"/>
<accession>A0A8S1MKK1</accession>
<reference evidence="2" key="1">
    <citation type="submission" date="2021-01" db="EMBL/GenBank/DDBJ databases">
        <authorList>
            <consortium name="Genoscope - CEA"/>
            <person name="William W."/>
        </authorList>
    </citation>
    <scope>NUCLEOTIDE SEQUENCE</scope>
</reference>
<dbReference type="Proteomes" id="UP000688137">
    <property type="component" value="Unassembled WGS sequence"/>
</dbReference>
<organism evidence="2 3">
    <name type="scientific">Paramecium primaurelia</name>
    <dbReference type="NCBI Taxonomy" id="5886"/>
    <lineage>
        <taxon>Eukaryota</taxon>
        <taxon>Sar</taxon>
        <taxon>Alveolata</taxon>
        <taxon>Ciliophora</taxon>
        <taxon>Intramacronucleata</taxon>
        <taxon>Oligohymenophorea</taxon>
        <taxon>Peniculida</taxon>
        <taxon>Parameciidae</taxon>
        <taxon>Paramecium</taxon>
    </lineage>
</organism>
<feature type="chain" id="PRO_5035846138" evidence="1">
    <location>
        <begin position="17"/>
        <end position="107"/>
    </location>
</feature>
<dbReference type="EMBL" id="CAJJDM010000067">
    <property type="protein sequence ID" value="CAD8081347.1"/>
    <property type="molecule type" value="Genomic_DNA"/>
</dbReference>
<dbReference type="OMA" id="ECTANNE"/>
<keyword evidence="1" id="KW-0732">Signal</keyword>
<evidence type="ECO:0000313" key="3">
    <source>
        <dbReference type="Proteomes" id="UP000688137"/>
    </source>
</evidence>